<organism evidence="1 2">
    <name type="scientific">Yoonia ponticola</name>
    <dbReference type="NCBI Taxonomy" id="1524255"/>
    <lineage>
        <taxon>Bacteria</taxon>
        <taxon>Pseudomonadati</taxon>
        <taxon>Pseudomonadota</taxon>
        <taxon>Alphaproteobacteria</taxon>
        <taxon>Rhodobacterales</taxon>
        <taxon>Paracoccaceae</taxon>
        <taxon>Yoonia</taxon>
    </lineage>
</organism>
<dbReference type="InterPro" id="IPR032347">
    <property type="entry name" value="DUF4864"/>
</dbReference>
<dbReference type="RefSeq" id="WP_246414699.1">
    <property type="nucleotide sequence ID" value="NZ_JACIJM010000008.1"/>
</dbReference>
<comment type="caution">
    <text evidence="1">The sequence shown here is derived from an EMBL/GenBank/DDBJ whole genome shotgun (WGS) entry which is preliminary data.</text>
</comment>
<protein>
    <recommendedName>
        <fullName evidence="3">DUF4864 domain-containing protein</fullName>
    </recommendedName>
</protein>
<dbReference type="EMBL" id="JACIJM010000008">
    <property type="protein sequence ID" value="MBB5723163.1"/>
    <property type="molecule type" value="Genomic_DNA"/>
</dbReference>
<gene>
    <name evidence="1" type="ORF">FHS72_002800</name>
</gene>
<sequence length="134" mass="14672">MLNRVLVAGCTFVLLAGMAIGQAREAIEDVISGQLQAFNDRDVDEAFSYASPTIQGIFGAPDNFGLMVERGFPMVWDNADVRFLAAQELNGVTLQRIMLRDPQDVLHTLEYEMIETADGWLINGVQLVAPDVAA</sequence>
<dbReference type="Pfam" id="PF16156">
    <property type="entry name" value="DUF4864"/>
    <property type="match status" value="1"/>
</dbReference>
<keyword evidence="2" id="KW-1185">Reference proteome</keyword>
<dbReference type="AlphaFoldDB" id="A0A7W9BM97"/>
<dbReference type="Proteomes" id="UP000535415">
    <property type="component" value="Unassembled WGS sequence"/>
</dbReference>
<name>A0A7W9BM97_9RHOB</name>
<reference evidence="1 2" key="1">
    <citation type="submission" date="2020-08" db="EMBL/GenBank/DDBJ databases">
        <title>Genomic Encyclopedia of Type Strains, Phase IV (KMG-IV): sequencing the most valuable type-strain genomes for metagenomic binning, comparative biology and taxonomic classification.</title>
        <authorList>
            <person name="Goeker M."/>
        </authorList>
    </citation>
    <scope>NUCLEOTIDE SEQUENCE [LARGE SCALE GENOMIC DNA]</scope>
    <source>
        <strain evidence="1 2">DSM 101064</strain>
    </source>
</reference>
<evidence type="ECO:0000313" key="1">
    <source>
        <dbReference type="EMBL" id="MBB5723163.1"/>
    </source>
</evidence>
<proteinExistence type="predicted"/>
<evidence type="ECO:0000313" key="2">
    <source>
        <dbReference type="Proteomes" id="UP000535415"/>
    </source>
</evidence>
<accession>A0A7W9BM97</accession>
<evidence type="ECO:0008006" key="3">
    <source>
        <dbReference type="Google" id="ProtNLM"/>
    </source>
</evidence>